<organism evidence="2">
    <name type="scientific">Caenorhabditis brenneri</name>
    <name type="common">Nematode worm</name>
    <dbReference type="NCBI Taxonomy" id="135651"/>
    <lineage>
        <taxon>Eukaryota</taxon>
        <taxon>Metazoa</taxon>
        <taxon>Ecdysozoa</taxon>
        <taxon>Nematoda</taxon>
        <taxon>Chromadorea</taxon>
        <taxon>Rhabditida</taxon>
        <taxon>Rhabditina</taxon>
        <taxon>Rhabditomorpha</taxon>
        <taxon>Rhabditoidea</taxon>
        <taxon>Rhabditidae</taxon>
        <taxon>Peloderinae</taxon>
        <taxon>Caenorhabditis</taxon>
    </lineage>
</organism>
<dbReference type="HOGENOM" id="CLU_2778131_0_0_1"/>
<name>G0MGE4_CAEBE</name>
<proteinExistence type="predicted"/>
<dbReference type="OrthoDB" id="5911025at2759"/>
<accession>G0MGE4</accession>
<evidence type="ECO:0000313" key="2">
    <source>
        <dbReference type="Proteomes" id="UP000008068"/>
    </source>
</evidence>
<dbReference type="EMBL" id="GL379793">
    <property type="protein sequence ID" value="EGT56581.1"/>
    <property type="molecule type" value="Genomic_DNA"/>
</dbReference>
<dbReference type="InParanoid" id="G0MGE4"/>
<reference evidence="2" key="1">
    <citation type="submission" date="2011-07" db="EMBL/GenBank/DDBJ databases">
        <authorList>
            <consortium name="Caenorhabditis brenneri Sequencing and Analysis Consortium"/>
            <person name="Wilson R.K."/>
        </authorList>
    </citation>
    <scope>NUCLEOTIDE SEQUENCE [LARGE SCALE GENOMIC DNA]</scope>
    <source>
        <strain evidence="2">PB2801</strain>
    </source>
</reference>
<protein>
    <submittedName>
        <fullName evidence="1">Uncharacterized protein</fullName>
    </submittedName>
</protein>
<dbReference type="Proteomes" id="UP000008068">
    <property type="component" value="Unassembled WGS sequence"/>
</dbReference>
<dbReference type="AlphaFoldDB" id="G0MGE4"/>
<sequence>MEDIDLEVLLADLNAVELPEGEERTFRNENNEDQTIYYGFDIQMENGTLATIVHEGGDFVSKWFFMVVW</sequence>
<keyword evidence="2" id="KW-1185">Reference proteome</keyword>
<evidence type="ECO:0000313" key="1">
    <source>
        <dbReference type="EMBL" id="EGT56581.1"/>
    </source>
</evidence>
<gene>
    <name evidence="1" type="ORF">CAEBREN_25401</name>
</gene>